<dbReference type="Pfam" id="PF00160">
    <property type="entry name" value="Pro_isomerase"/>
    <property type="match status" value="1"/>
</dbReference>
<protein>
    <recommendedName>
        <fullName evidence="1">peptidylprolyl isomerase</fullName>
        <ecNumber evidence="1">5.2.1.8</ecNumber>
    </recommendedName>
</protein>
<dbReference type="PANTHER" id="PTHR45625:SF4">
    <property type="entry name" value="PEPTIDYLPROLYL ISOMERASE DOMAIN AND WD REPEAT-CONTAINING PROTEIN 1"/>
    <property type="match status" value="1"/>
</dbReference>
<dbReference type="PANTHER" id="PTHR45625">
    <property type="entry name" value="PEPTIDYL-PROLYL CIS-TRANS ISOMERASE-RELATED"/>
    <property type="match status" value="1"/>
</dbReference>
<comment type="caution">
    <text evidence="6">The sequence shown here is derived from an EMBL/GenBank/DDBJ whole genome shotgun (WGS) entry which is preliminary data.</text>
</comment>
<dbReference type="EMBL" id="JAHLQL010000001">
    <property type="protein sequence ID" value="MBU5590707.1"/>
    <property type="molecule type" value="Genomic_DNA"/>
</dbReference>
<evidence type="ECO:0000256" key="4">
    <source>
        <dbReference type="SAM" id="SignalP"/>
    </source>
</evidence>
<keyword evidence="4" id="KW-0732">Signal</keyword>
<dbReference type="RefSeq" id="WP_216455818.1">
    <property type="nucleotide sequence ID" value="NZ_JAHLQL010000001.1"/>
</dbReference>
<name>A0ABS6EZB9_9CLOT</name>
<dbReference type="GO" id="GO:0016853">
    <property type="term" value="F:isomerase activity"/>
    <property type="evidence" value="ECO:0007669"/>
    <property type="project" value="UniProtKB-KW"/>
</dbReference>
<dbReference type="InterPro" id="IPR002130">
    <property type="entry name" value="Cyclophilin-type_PPIase_dom"/>
</dbReference>
<reference evidence="6 7" key="1">
    <citation type="submission" date="2021-06" db="EMBL/GenBank/DDBJ databases">
        <authorList>
            <person name="Sun Q."/>
            <person name="Li D."/>
        </authorList>
    </citation>
    <scope>NUCLEOTIDE SEQUENCE [LARGE SCALE GENOMIC DNA]</scope>
    <source>
        <strain evidence="6 7">MSJ-4</strain>
    </source>
</reference>
<dbReference type="PROSITE" id="PS51257">
    <property type="entry name" value="PROKAR_LIPOPROTEIN"/>
    <property type="match status" value="1"/>
</dbReference>
<proteinExistence type="predicted"/>
<evidence type="ECO:0000313" key="6">
    <source>
        <dbReference type="EMBL" id="MBU5590707.1"/>
    </source>
</evidence>
<keyword evidence="3 6" id="KW-0413">Isomerase</keyword>
<sequence length="250" mass="27929">MKKRNFRFILILLAIFLIAGCGTKKNAEKDNEAKEKNKISDPIPVDYQGVETKQIRKPAKGDSIATIDTSMGKIQILLFEKECPKAVENFIQLAKEKYFEELNFSSYTSVSIGIGKIGDKDYEVKTASNKNFDVEIDPDFGMLYGSLIIPRRINVSGEKGMNTGQFAIIDKNFLADEEKQELEGMDINESLKDAFLKIGGNVRNQGKITVFGQVIKGMDTIEKMRAVELDSFGGPKKIITINNVTVNKVE</sequence>
<keyword evidence="7" id="KW-1185">Reference proteome</keyword>
<dbReference type="InterPro" id="IPR044666">
    <property type="entry name" value="Cyclophilin_A-like"/>
</dbReference>
<feature type="signal peptide" evidence="4">
    <location>
        <begin position="1"/>
        <end position="19"/>
    </location>
</feature>
<evidence type="ECO:0000256" key="2">
    <source>
        <dbReference type="ARBA" id="ARBA00023110"/>
    </source>
</evidence>
<accession>A0ABS6EZB9</accession>
<dbReference type="EC" id="5.2.1.8" evidence="1"/>
<dbReference type="Proteomes" id="UP000736583">
    <property type="component" value="Unassembled WGS sequence"/>
</dbReference>
<organism evidence="6 7">
    <name type="scientific">Clostridium simiarum</name>
    <dbReference type="NCBI Taxonomy" id="2841506"/>
    <lineage>
        <taxon>Bacteria</taxon>
        <taxon>Bacillati</taxon>
        <taxon>Bacillota</taxon>
        <taxon>Clostridia</taxon>
        <taxon>Eubacteriales</taxon>
        <taxon>Clostridiaceae</taxon>
        <taxon>Clostridium</taxon>
    </lineage>
</organism>
<evidence type="ECO:0000256" key="1">
    <source>
        <dbReference type="ARBA" id="ARBA00013194"/>
    </source>
</evidence>
<dbReference type="PROSITE" id="PS50072">
    <property type="entry name" value="CSA_PPIASE_2"/>
    <property type="match status" value="1"/>
</dbReference>
<evidence type="ECO:0000259" key="5">
    <source>
        <dbReference type="PROSITE" id="PS50072"/>
    </source>
</evidence>
<keyword evidence="2" id="KW-0697">Rotamase</keyword>
<feature type="chain" id="PRO_5047133644" description="peptidylprolyl isomerase" evidence="4">
    <location>
        <begin position="20"/>
        <end position="250"/>
    </location>
</feature>
<evidence type="ECO:0000256" key="3">
    <source>
        <dbReference type="ARBA" id="ARBA00023235"/>
    </source>
</evidence>
<feature type="domain" description="PPIase cyclophilin-type" evidence="5">
    <location>
        <begin position="63"/>
        <end position="246"/>
    </location>
</feature>
<gene>
    <name evidence="6" type="ORF">KQI89_02940</name>
</gene>
<evidence type="ECO:0000313" key="7">
    <source>
        <dbReference type="Proteomes" id="UP000736583"/>
    </source>
</evidence>